<dbReference type="AlphaFoldDB" id="A0A078M9A9"/>
<keyword evidence="2" id="KW-0106">Calcium</keyword>
<name>A0A078M9A9_9PSED</name>
<dbReference type="OrthoDB" id="7156875at2"/>
<feature type="domain" description="PilY1 beta-propeller" evidence="4">
    <location>
        <begin position="728"/>
        <end position="1046"/>
    </location>
</feature>
<keyword evidence="1" id="KW-0479">Metal-binding</keyword>
<dbReference type="Pfam" id="PF05567">
    <property type="entry name" value="T4P_PilY1"/>
    <property type="match status" value="1"/>
</dbReference>
<proteinExistence type="predicted"/>
<dbReference type="InterPro" id="IPR008707">
    <property type="entry name" value="B-propeller_PilY1"/>
</dbReference>
<protein>
    <submittedName>
        <fullName evidence="5">PilC domain-containing protein</fullName>
    </submittedName>
</protein>
<dbReference type="EMBL" id="LM997413">
    <property type="protein sequence ID" value="CEA02840.1"/>
    <property type="molecule type" value="Genomic_DNA"/>
</dbReference>
<gene>
    <name evidence="5" type="ORF">BN1049_00890</name>
</gene>
<dbReference type="RefSeq" id="WP_052508696.1">
    <property type="nucleotide sequence ID" value="NZ_LK391969.1"/>
</dbReference>
<feature type="region of interest" description="Disordered" evidence="3">
    <location>
        <begin position="202"/>
        <end position="230"/>
    </location>
</feature>
<reference evidence="5" key="1">
    <citation type="submission" date="2014-07" db="EMBL/GenBank/DDBJ databases">
        <authorList>
            <person name="Urmite Genomes Urmite Genomes"/>
        </authorList>
    </citation>
    <scope>NUCLEOTIDE SEQUENCE</scope>
    <source>
        <strain evidence="5">12M76_air</strain>
    </source>
</reference>
<dbReference type="PATRIC" id="fig|1461581.3.peg.872"/>
<dbReference type="PROSITE" id="PS51257">
    <property type="entry name" value="PROKAR_LIPOPROTEIN"/>
    <property type="match status" value="1"/>
</dbReference>
<evidence type="ECO:0000256" key="1">
    <source>
        <dbReference type="ARBA" id="ARBA00022723"/>
    </source>
</evidence>
<evidence type="ECO:0000256" key="3">
    <source>
        <dbReference type="SAM" id="MobiDB-lite"/>
    </source>
</evidence>
<evidence type="ECO:0000256" key="2">
    <source>
        <dbReference type="ARBA" id="ARBA00022837"/>
    </source>
</evidence>
<organism evidence="5">
    <name type="scientific">Pseudomonas saudimassiliensis</name>
    <dbReference type="NCBI Taxonomy" id="1461581"/>
    <lineage>
        <taxon>Bacteria</taxon>
        <taxon>Pseudomonadati</taxon>
        <taxon>Pseudomonadota</taxon>
        <taxon>Gammaproteobacteria</taxon>
        <taxon>Pseudomonadales</taxon>
        <taxon>Pseudomonadaceae</taxon>
        <taxon>Pseudomonas</taxon>
    </lineage>
</organism>
<sequence length="1228" mass="134828">MNFEESKRIFFQTLTFIGTTILACSTAIAAIEIDQQPLLVAKPVPGNMAILGSFEFPTMVTRAYKNAYSTNAEFVGYFDSKKCYQYNYDQDELKRHFYPVNENGPTCPNDDQWSGHFLNWASMQSIDIFRHILTGGRRFYDEAGETWLEKGFQTGQGSAGNNFPDSNLSDSTLISNATPTNWTEFKTRIGQAGHAMGNKLRFTRSGDLSNSSPTPYNPEKHGRSGKGRKFDNNTVYEVSVRVKVCLPNMPEDNCKKYSTNNHKPEGLIQQHADSMRYSAFGYLNDNSGSQTFGTNRNRKGGIMHARMKYVGPTRVTSNNTEETNPNREWNETNGVMVANPDPGDAQDTDYGTTPVKNSGVINYINNSGHLVPGTNFKQYDNVSELYYTAYRYLKGLNNIEAYTSVLDKTGDARDRLVGGLPIIKDWKKGGHDPIQFSCQKNFFLGIGDTNTHNDRGFVTDGSDDPLFSGGGTSKFSKLRGVIHAREGMHDTSVTGSVQGSDYISVLAYDANTSDLRPDMAGEQRASTYWIDILESGLKAPKNNPYWLAAKYGGLKTPEDFDPTSKTAKLEDSWWWSTGDKLSNNHNRPDNFYVVSSAQDMINSLTQAFADIQREQKGNRSSLALNSTQLESGSMTFQVQYVSGSWTGNMYGYTINPNSGALVSEPVWNAERQLPKWDERKVYVNNNGLKLLKTEGKNLTGFNADRAQYLLGKRDKESDGSFRVRQGVLGDIVNSQPVYVGLPNPQLFSNRSFTGSSSYSSWANSINRNPTVYVGGNDGMLHGFNALTGVETFAFIPATVVTNGLSELAEKNYEHRYFVDGEITVADTYINGSWKTILVGTLGAGGLAKNREDTNNAIFALDITDPNSVSLLWEKSSADIPALGINLGKPVIIQDQSSNWKVTLGNGPNSSTGKAHLISINLADGAVSAPPLSNVANNGLSAVRAWDQDGDGRTDTLYAGDLQGALWKITNLTATNPTITKLFTATDPSGAPQPITSTPLAGKSPYDRTTWLFFGTGLYLSTNDLSNKQVQSWYGIKDDGTAGHARADLLERKILREVSVTTDSGTRPARVIEEGAREDLANKKGWHIDLYRVQNGSKQALGERMITPNQFQGSALISNTRIPDASDPCAPSGVGMVMSINPFTGARLSDTYFDVNNDQNFNQSDLVVIDGVPTVVSGIGFDTGFSNPSFLGDKMYVPTDEGTIKEVGVKPYASIVGRTSWRELINMGD</sequence>
<dbReference type="EMBL" id="LK391969">
    <property type="protein sequence ID" value="CEF25969.1"/>
    <property type="molecule type" value="Genomic_DNA"/>
</dbReference>
<accession>A0A078M9A9</accession>
<dbReference type="GO" id="GO:0046872">
    <property type="term" value="F:metal ion binding"/>
    <property type="evidence" value="ECO:0007669"/>
    <property type="project" value="UniProtKB-KW"/>
</dbReference>
<evidence type="ECO:0000259" key="4">
    <source>
        <dbReference type="Pfam" id="PF05567"/>
    </source>
</evidence>
<evidence type="ECO:0000313" key="5">
    <source>
        <dbReference type="EMBL" id="CEA02840.1"/>
    </source>
</evidence>